<feature type="region of interest" description="Disordered" evidence="1">
    <location>
        <begin position="109"/>
        <end position="129"/>
    </location>
</feature>
<dbReference type="InterPro" id="IPR040256">
    <property type="entry name" value="At4g02000-like"/>
</dbReference>
<dbReference type="EMBL" id="OOIL02006718">
    <property type="protein sequence ID" value="VFR01041.1"/>
    <property type="molecule type" value="Genomic_DNA"/>
</dbReference>
<dbReference type="Proteomes" id="UP000595140">
    <property type="component" value="Unassembled WGS sequence"/>
</dbReference>
<reference evidence="2 3" key="1">
    <citation type="submission" date="2018-04" db="EMBL/GenBank/DDBJ databases">
        <authorList>
            <person name="Vogel A."/>
        </authorList>
    </citation>
    <scope>NUCLEOTIDE SEQUENCE [LARGE SCALE GENOMIC DNA]</scope>
</reference>
<dbReference type="PANTHER" id="PTHR31286">
    <property type="entry name" value="GLYCINE-RICH CELL WALL STRUCTURAL PROTEIN 1.8-LIKE"/>
    <property type="match status" value="1"/>
</dbReference>
<name>A0A484NIW4_9ASTE</name>
<accession>A0A484NIW4</accession>
<evidence type="ECO:0000256" key="1">
    <source>
        <dbReference type="SAM" id="MobiDB-lite"/>
    </source>
</evidence>
<keyword evidence="3" id="KW-1185">Reference proteome</keyword>
<evidence type="ECO:0000313" key="2">
    <source>
        <dbReference type="EMBL" id="VFR01041.1"/>
    </source>
</evidence>
<dbReference type="PANTHER" id="PTHR31286:SF180">
    <property type="entry name" value="OS10G0362600 PROTEIN"/>
    <property type="match status" value="1"/>
</dbReference>
<feature type="compositionally biased region" description="Basic and acidic residues" evidence="1">
    <location>
        <begin position="116"/>
        <end position="129"/>
    </location>
</feature>
<dbReference type="AlphaFoldDB" id="A0A484NIW4"/>
<dbReference type="OrthoDB" id="1304206at2759"/>
<feature type="region of interest" description="Disordered" evidence="1">
    <location>
        <begin position="168"/>
        <end position="223"/>
    </location>
</feature>
<evidence type="ECO:0000313" key="3">
    <source>
        <dbReference type="Proteomes" id="UP000595140"/>
    </source>
</evidence>
<organism evidence="2 3">
    <name type="scientific">Cuscuta campestris</name>
    <dbReference type="NCBI Taxonomy" id="132261"/>
    <lineage>
        <taxon>Eukaryota</taxon>
        <taxon>Viridiplantae</taxon>
        <taxon>Streptophyta</taxon>
        <taxon>Embryophyta</taxon>
        <taxon>Tracheophyta</taxon>
        <taxon>Spermatophyta</taxon>
        <taxon>Magnoliopsida</taxon>
        <taxon>eudicotyledons</taxon>
        <taxon>Gunneridae</taxon>
        <taxon>Pentapetalae</taxon>
        <taxon>asterids</taxon>
        <taxon>lamiids</taxon>
        <taxon>Solanales</taxon>
        <taxon>Convolvulaceae</taxon>
        <taxon>Cuscuteae</taxon>
        <taxon>Cuscuta</taxon>
        <taxon>Cuscuta subgen. Grammica</taxon>
        <taxon>Cuscuta sect. Cleistogrammica</taxon>
    </lineage>
</organism>
<gene>
    <name evidence="2" type="ORF">CCAM_LOCUS42816</name>
</gene>
<proteinExistence type="predicted"/>
<protein>
    <submittedName>
        <fullName evidence="2">Uncharacterized protein</fullName>
    </submittedName>
</protein>
<sequence length="253" mass="28034">MTLSKWSPDFHADHENPVFPVWVSLIHLPIHLHEAKALHCLARALGNPLMMDASATAKTRPSIARFCVEIDISKELTKKILIENGGMGFFQEITYENLPEFCRQCRKSGHSTRNCCGKEKRQEEDSNNKVQRDAILKTPTCDFGRANRNLALVKKLLRTKLEAYGAVQTTKEDKTPANTTEEAAKDDGLQGPYPPPDLGPIFDIKQPPTCGLVPNSGTNRTDQNIMCQDLGHKNSEVDIVVSSPSPKGDELAT</sequence>